<dbReference type="InterPro" id="IPR018060">
    <property type="entry name" value="HTH_AraC"/>
</dbReference>
<keyword evidence="2" id="KW-0238">DNA-binding</keyword>
<accession>A0A1I7LS19</accession>
<dbReference type="InterPro" id="IPR020449">
    <property type="entry name" value="Tscrpt_reg_AraC-type_HTH"/>
</dbReference>
<dbReference type="GO" id="GO:0043565">
    <property type="term" value="F:sequence-specific DNA binding"/>
    <property type="evidence" value="ECO:0007669"/>
    <property type="project" value="InterPro"/>
</dbReference>
<organism evidence="5 6">
    <name type="scientific">Pseudoduganella namucuonensis</name>
    <dbReference type="NCBI Taxonomy" id="1035707"/>
    <lineage>
        <taxon>Bacteria</taxon>
        <taxon>Pseudomonadati</taxon>
        <taxon>Pseudomonadota</taxon>
        <taxon>Betaproteobacteria</taxon>
        <taxon>Burkholderiales</taxon>
        <taxon>Oxalobacteraceae</taxon>
        <taxon>Telluria group</taxon>
        <taxon>Pseudoduganella</taxon>
    </lineage>
</organism>
<dbReference type="SUPFAM" id="SSF46689">
    <property type="entry name" value="Homeodomain-like"/>
    <property type="match status" value="1"/>
</dbReference>
<dbReference type="STRING" id="1035707.SAMN05216552_103629"/>
<evidence type="ECO:0000313" key="6">
    <source>
        <dbReference type="Proteomes" id="UP000199391"/>
    </source>
</evidence>
<dbReference type="InterPro" id="IPR035418">
    <property type="entry name" value="AraC-bd_2"/>
</dbReference>
<dbReference type="PRINTS" id="PR00032">
    <property type="entry name" value="HTHARAC"/>
</dbReference>
<sequence>MNTSVQKYQFSDIASWQSAIADQFVPLEMQVPGGIGRFYAKGGIARFHHSVVSQMTVTPHRLRREKSAVRQATVSHLKVLWPIQGRCRLHYGGKEHVLQPRQWTVYETGSEYAIEVDETATFLALMLLDTEGAGLLPALRRLRGRPLAVTGAASVALATLDSLLKEGASLDRRSEEFIQDTIIALLDCALRQDSAVPAPSPTRPDRLRAIQQFIRENLADPELSPEKISNIYGMSRRSLYTMFLDAGNTPAAFLLSTRLVAAVSMFENHSCRNRSVTDIAFECGFANMSHFSRVFRQRFGMSPGEWRRRHLL</sequence>
<dbReference type="Pfam" id="PF12833">
    <property type="entry name" value="HTH_18"/>
    <property type="match status" value="1"/>
</dbReference>
<keyword evidence="6" id="KW-1185">Reference proteome</keyword>
<dbReference type="InterPro" id="IPR009057">
    <property type="entry name" value="Homeodomain-like_sf"/>
</dbReference>
<evidence type="ECO:0000259" key="4">
    <source>
        <dbReference type="PROSITE" id="PS01124"/>
    </source>
</evidence>
<proteinExistence type="predicted"/>
<gene>
    <name evidence="5" type="ORF">SAMN05216552_103629</name>
</gene>
<evidence type="ECO:0000313" key="5">
    <source>
        <dbReference type="EMBL" id="SFV12439.1"/>
    </source>
</evidence>
<dbReference type="PROSITE" id="PS01124">
    <property type="entry name" value="HTH_ARAC_FAMILY_2"/>
    <property type="match status" value="1"/>
</dbReference>
<dbReference type="AlphaFoldDB" id="A0A1I7LS19"/>
<dbReference type="RefSeq" id="WP_177307570.1">
    <property type="nucleotide sequence ID" value="NZ_FPBO01000036.1"/>
</dbReference>
<keyword evidence="1" id="KW-0805">Transcription regulation</keyword>
<dbReference type="Proteomes" id="UP000199391">
    <property type="component" value="Unassembled WGS sequence"/>
</dbReference>
<dbReference type="GO" id="GO:0003700">
    <property type="term" value="F:DNA-binding transcription factor activity"/>
    <property type="evidence" value="ECO:0007669"/>
    <property type="project" value="InterPro"/>
</dbReference>
<evidence type="ECO:0000256" key="3">
    <source>
        <dbReference type="ARBA" id="ARBA00023163"/>
    </source>
</evidence>
<dbReference type="PANTHER" id="PTHR46796:SF6">
    <property type="entry name" value="ARAC SUBFAMILY"/>
    <property type="match status" value="1"/>
</dbReference>
<dbReference type="PANTHER" id="PTHR46796">
    <property type="entry name" value="HTH-TYPE TRANSCRIPTIONAL ACTIVATOR RHAS-RELATED"/>
    <property type="match status" value="1"/>
</dbReference>
<reference evidence="6" key="1">
    <citation type="submission" date="2016-10" db="EMBL/GenBank/DDBJ databases">
        <authorList>
            <person name="Varghese N."/>
            <person name="Submissions S."/>
        </authorList>
    </citation>
    <scope>NUCLEOTIDE SEQUENCE [LARGE SCALE GENOMIC DNA]</scope>
    <source>
        <strain evidence="6">CGMCC 1.11014</strain>
    </source>
</reference>
<feature type="domain" description="HTH araC/xylS-type" evidence="4">
    <location>
        <begin position="208"/>
        <end position="309"/>
    </location>
</feature>
<protein>
    <submittedName>
        <fullName evidence="5">AraC-binding-like domain-containing protein</fullName>
    </submittedName>
</protein>
<keyword evidence="3" id="KW-0804">Transcription</keyword>
<dbReference type="SMART" id="SM00342">
    <property type="entry name" value="HTH_ARAC"/>
    <property type="match status" value="1"/>
</dbReference>
<evidence type="ECO:0000256" key="2">
    <source>
        <dbReference type="ARBA" id="ARBA00023125"/>
    </source>
</evidence>
<evidence type="ECO:0000256" key="1">
    <source>
        <dbReference type="ARBA" id="ARBA00023015"/>
    </source>
</evidence>
<dbReference type="InterPro" id="IPR050204">
    <property type="entry name" value="AraC_XylS_family_regulators"/>
</dbReference>
<dbReference type="EMBL" id="FPBO01000036">
    <property type="protein sequence ID" value="SFV12439.1"/>
    <property type="molecule type" value="Genomic_DNA"/>
</dbReference>
<dbReference type="Gene3D" id="1.10.10.60">
    <property type="entry name" value="Homeodomain-like"/>
    <property type="match status" value="1"/>
</dbReference>
<dbReference type="Pfam" id="PF14525">
    <property type="entry name" value="AraC_binding_2"/>
    <property type="match status" value="1"/>
</dbReference>
<name>A0A1I7LS19_9BURK</name>